<dbReference type="CDD" id="cd07522">
    <property type="entry name" value="HAD_cN-II"/>
    <property type="match status" value="1"/>
</dbReference>
<keyword evidence="7" id="KW-1185">Reference proteome</keyword>
<sequence>MNGNGEVPPAAPSADWRRRISGMKLSDMGVSMSDDDFCSFNGSNVAELKRETKHRVFVNRSLHLEKIKFFGFDMDYTLAVYKSPALEKFAFELIKKRMVDIGYPAEIMQFEYDHSFPIRGLWFDTQFGNLLKVDAYGNILVCVHGFKFLKKAEIYEMYPNSFITLDDSRVYVMNTLFNLPEIYILACAIDFFSNDPSYTLSNDGVRNGDLFMSYKSIFQDVRQSVDWVHMKGDLKKHTVASIDDYVHRDERLPMLLDRLRENGVKTFLLTNSEFWYTEAIMTFLLNFDSSRSWRSYFDYIVVDARKPLFFAEGTILRQVDESTGALKIGHHMGPLQSGKVYSGGSCEVFSRLINAKGRDVLYFGDHIHGDILKSKKIVGWRTYLIVPELTQELSVWTQKCQLFNQLQSLDVKLGTLYKNMDSSTKEKPDIRQVRQEIKGITHEMDMSYGLLGSVFRSGSRQTFFAAQVNRYADLYGATMLNMLYYPFSYMFRAPAMLLPHESTVTHEQTFVADGPALTRARTLGGPASSGGGSPTTPPAFLPSVEPLPETQKTLANFVTTSSRTFFVTLGIDDGFLEPDPAERHDDPRYVAAAGKANGITVLNDFAERGVALMETYNLTLTKDGTRVRAHVNSLSLTAQMLERSHTLTRPEMPRSLTHHHDDDEDSDDSNGSK</sequence>
<reference evidence="6 7" key="1">
    <citation type="submission" date="2019-07" db="EMBL/GenBank/DDBJ databases">
        <title>Draft genome assembly of a fouling barnacle, Amphibalanus amphitrite (Darwin, 1854): The first reference genome for Thecostraca.</title>
        <authorList>
            <person name="Kim W."/>
        </authorList>
    </citation>
    <scope>NUCLEOTIDE SEQUENCE [LARGE SCALE GENOMIC DNA]</scope>
    <source>
        <strain evidence="6">SNU_AA5</strain>
        <tissue evidence="6">Soma without cirri and trophi</tissue>
    </source>
</reference>
<dbReference type="Proteomes" id="UP000440578">
    <property type="component" value="Unassembled WGS sequence"/>
</dbReference>
<dbReference type="GO" id="GO:0008253">
    <property type="term" value="F:5'-nucleotidase activity"/>
    <property type="evidence" value="ECO:0007669"/>
    <property type="project" value="TreeGrafter"/>
</dbReference>
<protein>
    <submittedName>
        <fullName evidence="6">Cytosolic purine 5'-nucleotidase</fullName>
    </submittedName>
</protein>
<evidence type="ECO:0000256" key="2">
    <source>
        <dbReference type="ARBA" id="ARBA00022723"/>
    </source>
</evidence>
<evidence type="ECO:0000256" key="3">
    <source>
        <dbReference type="ARBA" id="ARBA00022801"/>
    </source>
</evidence>
<keyword evidence="2" id="KW-0479">Metal-binding</keyword>
<proteinExistence type="inferred from homology"/>
<dbReference type="InterPro" id="IPR023214">
    <property type="entry name" value="HAD_sf"/>
</dbReference>
<evidence type="ECO:0000313" key="6">
    <source>
        <dbReference type="EMBL" id="KAF0301783.1"/>
    </source>
</evidence>
<accession>A0A6A4W6Z9</accession>
<dbReference type="GO" id="GO:0046037">
    <property type="term" value="P:GMP metabolic process"/>
    <property type="evidence" value="ECO:0007669"/>
    <property type="project" value="UniProtKB-ARBA"/>
</dbReference>
<comment type="caution">
    <text evidence="6">The sequence shown here is derived from an EMBL/GenBank/DDBJ whole genome shotgun (WGS) entry which is preliminary data.</text>
</comment>
<evidence type="ECO:0000256" key="5">
    <source>
        <dbReference type="SAM" id="MobiDB-lite"/>
    </source>
</evidence>
<evidence type="ECO:0000256" key="1">
    <source>
        <dbReference type="ARBA" id="ARBA00009589"/>
    </source>
</evidence>
<dbReference type="GO" id="GO:0046872">
    <property type="term" value="F:metal ion binding"/>
    <property type="evidence" value="ECO:0007669"/>
    <property type="project" value="UniProtKB-KW"/>
</dbReference>
<dbReference type="Pfam" id="PF05761">
    <property type="entry name" value="5_nucleotid"/>
    <property type="match status" value="1"/>
</dbReference>
<dbReference type="EMBL" id="VIIS01001123">
    <property type="protein sequence ID" value="KAF0301783.1"/>
    <property type="molecule type" value="Genomic_DNA"/>
</dbReference>
<comment type="similarity">
    <text evidence="1">Belongs to the 5'(3')-deoxyribonucleotidase family.</text>
</comment>
<dbReference type="InterPro" id="IPR036412">
    <property type="entry name" value="HAD-like_sf"/>
</dbReference>
<keyword evidence="4" id="KW-0460">Magnesium</keyword>
<dbReference type="InterPro" id="IPR008380">
    <property type="entry name" value="HAD-SF_hydro_IG_5-nucl"/>
</dbReference>
<dbReference type="PANTHER" id="PTHR12103:SF15">
    <property type="entry name" value="CYTOSOLIC PURINE 5'-NUCLEOTIDASE"/>
    <property type="match status" value="1"/>
</dbReference>
<evidence type="ECO:0000313" key="7">
    <source>
        <dbReference type="Proteomes" id="UP000440578"/>
    </source>
</evidence>
<evidence type="ECO:0000256" key="4">
    <source>
        <dbReference type="ARBA" id="ARBA00022842"/>
    </source>
</evidence>
<dbReference type="FunFam" id="3.40.50.1000:FF:000021">
    <property type="entry name" value="NT5C2 isoform 1"/>
    <property type="match status" value="1"/>
</dbReference>
<keyword evidence="3" id="KW-0378">Hydrolase</keyword>
<feature type="region of interest" description="Disordered" evidence="5">
    <location>
        <begin position="521"/>
        <end position="541"/>
    </location>
</feature>
<dbReference type="NCBIfam" id="TIGR02244">
    <property type="entry name" value="HAD-IG-Ncltidse"/>
    <property type="match status" value="1"/>
</dbReference>
<gene>
    <name evidence="6" type="primary">NT5C2</name>
    <name evidence="6" type="ORF">FJT64_025994</name>
</gene>
<dbReference type="OrthoDB" id="10252832at2759"/>
<name>A0A6A4W6Z9_AMPAM</name>
<organism evidence="6 7">
    <name type="scientific">Amphibalanus amphitrite</name>
    <name type="common">Striped barnacle</name>
    <name type="synonym">Balanus amphitrite</name>
    <dbReference type="NCBI Taxonomy" id="1232801"/>
    <lineage>
        <taxon>Eukaryota</taxon>
        <taxon>Metazoa</taxon>
        <taxon>Ecdysozoa</taxon>
        <taxon>Arthropoda</taxon>
        <taxon>Crustacea</taxon>
        <taxon>Multicrustacea</taxon>
        <taxon>Cirripedia</taxon>
        <taxon>Thoracica</taxon>
        <taxon>Thoracicalcarea</taxon>
        <taxon>Balanomorpha</taxon>
        <taxon>Balanoidea</taxon>
        <taxon>Balanidae</taxon>
        <taxon>Amphibalaninae</taxon>
        <taxon>Amphibalanus</taxon>
    </lineage>
</organism>
<dbReference type="PANTHER" id="PTHR12103">
    <property type="entry name" value="5'-NUCLEOTIDASE DOMAIN-CONTAINING"/>
    <property type="match status" value="1"/>
</dbReference>
<dbReference type="SUPFAM" id="SSF56784">
    <property type="entry name" value="HAD-like"/>
    <property type="match status" value="1"/>
</dbReference>
<feature type="region of interest" description="Disordered" evidence="5">
    <location>
        <begin position="643"/>
        <end position="673"/>
    </location>
</feature>
<feature type="compositionally biased region" description="Acidic residues" evidence="5">
    <location>
        <begin position="662"/>
        <end position="673"/>
    </location>
</feature>
<dbReference type="AlphaFoldDB" id="A0A6A4W6Z9"/>
<dbReference type="Gene3D" id="3.40.50.1000">
    <property type="entry name" value="HAD superfamily/HAD-like"/>
    <property type="match status" value="1"/>
</dbReference>